<dbReference type="Proteomes" id="UP000055060">
    <property type="component" value="Unassembled WGS sequence"/>
</dbReference>
<reference evidence="2" key="1">
    <citation type="submission" date="2015-07" db="EMBL/GenBank/DDBJ databases">
        <title>Draft Genome Sequences of Anaerolinea thermolimosa IMO-1, Bellilinea caldifistulae GOMI-1, Leptolinea tardivitalis YMTK-2, Levilinea saccharolytica KIBI-1,Longilinea arvoryzae KOME-1, Previously Described as Members of the Anaerolineaceae (Chloroflexi).</title>
        <authorList>
            <person name="Sekiguchi Y."/>
            <person name="Ohashi A."/>
            <person name="Matsuura N."/>
            <person name="Tourlousse M.D."/>
        </authorList>
    </citation>
    <scope>NUCLEOTIDE SEQUENCE [LARGE SCALE GENOMIC DNA]</scope>
    <source>
        <strain evidence="2">KOME-1</strain>
    </source>
</reference>
<dbReference type="OrthoDB" id="9809821at2"/>
<dbReference type="GO" id="GO:0016491">
    <property type="term" value="F:oxidoreductase activity"/>
    <property type="evidence" value="ECO:0007669"/>
    <property type="project" value="UniProtKB-KW"/>
</dbReference>
<evidence type="ECO:0000256" key="1">
    <source>
        <dbReference type="ARBA" id="ARBA00023002"/>
    </source>
</evidence>
<dbReference type="Pfam" id="PF00106">
    <property type="entry name" value="adh_short"/>
    <property type="match status" value="1"/>
</dbReference>
<dbReference type="PANTHER" id="PTHR43157:SF31">
    <property type="entry name" value="PHOSPHATIDYLINOSITOL-GLYCAN BIOSYNTHESIS CLASS F PROTEIN"/>
    <property type="match status" value="1"/>
</dbReference>
<evidence type="ECO:0000313" key="3">
    <source>
        <dbReference type="Proteomes" id="UP000055060"/>
    </source>
</evidence>
<evidence type="ECO:0000313" key="2">
    <source>
        <dbReference type="EMBL" id="GAP13036.1"/>
    </source>
</evidence>
<dbReference type="EMBL" id="DF967972">
    <property type="protein sequence ID" value="GAP13036.1"/>
    <property type="molecule type" value="Genomic_DNA"/>
</dbReference>
<dbReference type="STRING" id="360412.LARV_00777"/>
<dbReference type="PRINTS" id="PR00081">
    <property type="entry name" value="GDHRDH"/>
</dbReference>
<protein>
    <submittedName>
        <fullName evidence="2">Dehydrogenase</fullName>
    </submittedName>
</protein>
<dbReference type="Gene3D" id="3.40.50.720">
    <property type="entry name" value="NAD(P)-binding Rossmann-like Domain"/>
    <property type="match status" value="1"/>
</dbReference>
<accession>A0A0S7B6Y2</accession>
<dbReference type="AlphaFoldDB" id="A0A0S7B6Y2"/>
<dbReference type="CDD" id="cd05327">
    <property type="entry name" value="retinol-DH_like_SDR_c_like"/>
    <property type="match status" value="1"/>
</dbReference>
<dbReference type="SUPFAM" id="SSF51735">
    <property type="entry name" value="NAD(P)-binding Rossmann-fold domains"/>
    <property type="match status" value="1"/>
</dbReference>
<proteinExistence type="predicted"/>
<dbReference type="InterPro" id="IPR036291">
    <property type="entry name" value="NAD(P)-bd_dom_sf"/>
</dbReference>
<dbReference type="PANTHER" id="PTHR43157">
    <property type="entry name" value="PHOSPHATIDYLINOSITOL-GLYCAN BIOSYNTHESIS CLASS F PROTEIN-RELATED"/>
    <property type="match status" value="1"/>
</dbReference>
<gene>
    <name evidence="2" type="ORF">LARV_00777</name>
</gene>
<name>A0A0S7B6Y2_9CHLR</name>
<keyword evidence="1" id="KW-0560">Oxidoreductase</keyword>
<keyword evidence="3" id="KW-1185">Reference proteome</keyword>
<dbReference type="RefSeq" id="WP_075072404.1">
    <property type="nucleotide sequence ID" value="NZ_DF967972.1"/>
</dbReference>
<organism evidence="2">
    <name type="scientific">Longilinea arvoryzae</name>
    <dbReference type="NCBI Taxonomy" id="360412"/>
    <lineage>
        <taxon>Bacteria</taxon>
        <taxon>Bacillati</taxon>
        <taxon>Chloroflexota</taxon>
        <taxon>Anaerolineae</taxon>
        <taxon>Anaerolineales</taxon>
        <taxon>Anaerolineaceae</taxon>
        <taxon>Longilinea</taxon>
    </lineage>
</organism>
<dbReference type="InterPro" id="IPR002347">
    <property type="entry name" value="SDR_fam"/>
</dbReference>
<sequence>MNYNLENKTILITGANSGIGKAAAVQLAAMGATVVLACRSCERGEQALHDVRTNANSQKVELMQVDLSSQASIRAFAAEFQARHSHLDVLIHNAANFDQSLKTPVLTGDGVETIFATNHVGVFLLTHLLLETLKASAPSRILTVASKGLSVYPFLDIEFDNLNGQRNFSPQHAYYHSKLAQILFTYDLAERLRGTGVTVNCVRVTNVAVADERLTGLDPWVRRLYEIKRRMSIRPERQAQTYVYLAADPAVQEITGAYWDENNQQVRSSPKSYNRETWKRLWDETERLAGLKGQSPAA</sequence>